<dbReference type="InterPro" id="IPR051709">
    <property type="entry name" value="Ub-ligase/GTPase-reg"/>
</dbReference>
<dbReference type="Pfam" id="PF13540">
    <property type="entry name" value="RCC1_2"/>
    <property type="match status" value="4"/>
</dbReference>
<dbReference type="InterPro" id="IPR000408">
    <property type="entry name" value="Reg_chr_condens"/>
</dbReference>
<dbReference type="PRINTS" id="PR00633">
    <property type="entry name" value="RCCNDNSATION"/>
</dbReference>
<dbReference type="SUPFAM" id="SSF50985">
    <property type="entry name" value="RCC1/BLIP-II"/>
    <property type="match status" value="1"/>
</dbReference>
<gene>
    <name evidence="2" type="ORF">Hyperionvirus35_13</name>
</gene>
<sequence>MKMNFSLTYEKGIFSNEEMMRIYFFKCGKSRLISGSRQTIVRLTDGTLIGFGCHYIDNRCPDPDTNTLNRIGQIPNIREIVRGCHTIIRLKNRTLMATGVNLFGELGHERNIESDTINEIIGIKNVKKVACGVFHTLIILTDGRLMSCGFNGSGQLGLGDNFNRCRFTEITGLPNAVSEVMCGNQNTIIMLTDGTLMSTGANLNGELGLGNYHNQNTFQEIKGIGKNIIAKIACGRNHTFISLLDGRLMGCGNNFYGQLGLGDRLNRNVFTEIFPRKNIVDVVCGSSHTLVLLTDGKLMSCGANGNGELGLGRVFEAVTVFIEVIGVGRNIAELLCGNHHTIIRLTDGRLMGCGYNNYGQLLFPEYSTHERNYSFTEIKKYSKLKKKCVIS</sequence>
<dbReference type="PROSITE" id="PS50012">
    <property type="entry name" value="RCC1_3"/>
    <property type="match status" value="5"/>
</dbReference>
<keyword evidence="1" id="KW-0677">Repeat</keyword>
<organism evidence="2">
    <name type="scientific">Hyperionvirus sp</name>
    <dbReference type="NCBI Taxonomy" id="2487770"/>
    <lineage>
        <taxon>Viruses</taxon>
        <taxon>Varidnaviria</taxon>
        <taxon>Bamfordvirae</taxon>
        <taxon>Nucleocytoviricota</taxon>
        <taxon>Megaviricetes</taxon>
        <taxon>Imitervirales</taxon>
        <taxon>Mimiviridae</taxon>
        <taxon>Klosneuvirinae</taxon>
    </lineage>
</organism>
<dbReference type="PANTHER" id="PTHR45622:SF70">
    <property type="entry name" value="SECRETION-REGULATING GUANINE NUCLEOTIDE EXCHANGE FACTOR"/>
    <property type="match status" value="1"/>
</dbReference>
<proteinExistence type="predicted"/>
<dbReference type="Gene3D" id="2.130.10.30">
    <property type="entry name" value="Regulator of chromosome condensation 1/beta-lactamase-inhibitor protein II"/>
    <property type="match status" value="2"/>
</dbReference>
<accession>A0A3G5AC23</accession>
<evidence type="ECO:0000256" key="1">
    <source>
        <dbReference type="ARBA" id="ARBA00022737"/>
    </source>
</evidence>
<dbReference type="InterPro" id="IPR009091">
    <property type="entry name" value="RCC1/BLIP-II"/>
</dbReference>
<name>A0A3G5AC23_9VIRU</name>
<reference evidence="2" key="1">
    <citation type="submission" date="2018-10" db="EMBL/GenBank/DDBJ databases">
        <title>Hidden diversity of soil giant viruses.</title>
        <authorList>
            <person name="Schulz F."/>
            <person name="Alteio L."/>
            <person name="Goudeau D."/>
            <person name="Ryan E.M."/>
            <person name="Malmstrom R.R."/>
            <person name="Blanchard J."/>
            <person name="Woyke T."/>
        </authorList>
    </citation>
    <scope>NUCLEOTIDE SEQUENCE</scope>
    <source>
        <strain evidence="2">HYV1</strain>
    </source>
</reference>
<protein>
    <submittedName>
        <fullName evidence="2">Chromosome condensation regulator</fullName>
    </submittedName>
</protein>
<dbReference type="PANTHER" id="PTHR45622">
    <property type="entry name" value="UBIQUITIN-PROTEIN LIGASE E3A-RELATED"/>
    <property type="match status" value="1"/>
</dbReference>
<evidence type="ECO:0000313" key="2">
    <source>
        <dbReference type="EMBL" id="AYV84717.1"/>
    </source>
</evidence>
<dbReference type="EMBL" id="MK072417">
    <property type="protein sequence ID" value="AYV84717.1"/>
    <property type="molecule type" value="Genomic_DNA"/>
</dbReference>